<dbReference type="Proteomes" id="UP000217311">
    <property type="component" value="Chromosome"/>
</dbReference>
<evidence type="ECO:0000313" key="1">
    <source>
        <dbReference type="EMBL" id="ATC34176.1"/>
    </source>
</evidence>
<sequence length="111" mass="11859">MSKAYVMLVEVGVEDARRHALPIKRAVVWDGQVSVGSTPGGLGGFVAPDDFKPNGLVRYMWIVKTVDGAIRVTQGAAPNASTDLKGYRLKADDVEEFAALEPGETLSLVTI</sequence>
<dbReference type="EMBL" id="CP023315">
    <property type="protein sequence ID" value="ATC34176.1"/>
    <property type="molecule type" value="Genomic_DNA"/>
</dbReference>
<dbReference type="AlphaFoldDB" id="A0A290MQY5"/>
<dbReference type="RefSeq" id="WP_096053526.1">
    <property type="nucleotide sequence ID" value="NZ_CP023315.3"/>
</dbReference>
<organism evidence="1 2">
    <name type="scientific">Caulobacter vibrioides</name>
    <name type="common">Caulobacter crescentus</name>
    <dbReference type="NCBI Taxonomy" id="155892"/>
    <lineage>
        <taxon>Bacteria</taxon>
        <taxon>Pseudomonadati</taxon>
        <taxon>Pseudomonadota</taxon>
        <taxon>Alphaproteobacteria</taxon>
        <taxon>Caulobacterales</taxon>
        <taxon>Caulobacteraceae</taxon>
        <taxon>Caulobacter</taxon>
    </lineage>
</organism>
<accession>A0A290MQY5</accession>
<proteinExistence type="predicted"/>
<gene>
    <name evidence="1" type="ORF">CA606_18575</name>
</gene>
<reference evidence="2" key="1">
    <citation type="submission" date="2017-09" db="EMBL/GenBank/DDBJ databases">
        <title>Genome evolution observed in wild isolates of Caulobacter crescentus.</title>
        <authorList>
            <person name="Ely B."/>
            <person name="Wilson K."/>
            <person name="Scott D."/>
        </authorList>
    </citation>
    <scope>NUCLEOTIDE SEQUENCE [LARGE SCALE GENOMIC DNA]</scope>
    <source>
        <strain evidence="2">CB13b1a</strain>
    </source>
</reference>
<evidence type="ECO:0000313" key="2">
    <source>
        <dbReference type="Proteomes" id="UP000217311"/>
    </source>
</evidence>
<protein>
    <submittedName>
        <fullName evidence="1">Uncharacterized protein</fullName>
    </submittedName>
</protein>
<name>A0A290MQY5_CAUVI</name>